<dbReference type="EMBL" id="CP012603">
    <property type="protein sequence ID" value="ALE39204.1"/>
    <property type="molecule type" value="Genomic_DNA"/>
</dbReference>
<protein>
    <submittedName>
        <fullName evidence="1">Uncharacterized protein</fullName>
    </submittedName>
</protein>
<dbReference type="PATRIC" id="fig|1279460.3.peg.2036"/>
<name>A0A0M4NY37_LEPIR</name>
<accession>A0A0M4NY37</accession>
<proteinExistence type="predicted"/>
<organism evidence="1">
    <name type="scientific">Leptospira interrogans serovar Hardjo str. Norma</name>
    <dbReference type="NCBI Taxonomy" id="1279460"/>
    <lineage>
        <taxon>Bacteria</taxon>
        <taxon>Pseudomonadati</taxon>
        <taxon>Spirochaetota</taxon>
        <taxon>Spirochaetia</taxon>
        <taxon>Leptospirales</taxon>
        <taxon>Leptospiraceae</taxon>
        <taxon>Leptospira</taxon>
    </lineage>
</organism>
<sequence length="40" mass="4871">MSSDMIHFSEKSWNLNFTRSILKMWELLQIMISRTQILKL</sequence>
<dbReference type="Proteomes" id="UP000056502">
    <property type="component" value="Chromosome I"/>
</dbReference>
<evidence type="ECO:0000313" key="2">
    <source>
        <dbReference type="Proteomes" id="UP000056502"/>
    </source>
</evidence>
<gene>
    <name evidence="1" type="ORF">G436_2021</name>
</gene>
<evidence type="ECO:0000313" key="1">
    <source>
        <dbReference type="EMBL" id="ALE39204.1"/>
    </source>
</evidence>
<dbReference type="AlphaFoldDB" id="A0A0M4NY37"/>
<reference evidence="1 2" key="1">
    <citation type="journal article" date="2015" name="Genome Announc.">
        <title>Whole-Genome Sequence of Leptospira interrogans Serovar Hardjo Subtype Hardjoprajitno Strain Norma, Isolated from Cattle in a Leptospirosis Outbreak in Brazil.</title>
        <authorList>
            <person name="Cosate M.R."/>
            <person name="Soares S.C."/>
            <person name="Mendes T.A."/>
            <person name="Raittz R.T."/>
            <person name="Moreira E.C."/>
            <person name="Leite R."/>
            <person name="Fernandes G.R."/>
            <person name="Haddad J.P."/>
            <person name="Ortega J.M."/>
        </authorList>
    </citation>
    <scope>NUCLEOTIDE SEQUENCE [LARGE SCALE GENOMIC DNA]</scope>
    <source>
        <strain evidence="1 2">Norma</strain>
    </source>
</reference>